<keyword evidence="1" id="KW-1133">Transmembrane helix</keyword>
<proteinExistence type="predicted"/>
<comment type="caution">
    <text evidence="2">The sequence shown here is derived from an EMBL/GenBank/DDBJ whole genome shotgun (WGS) entry which is preliminary data.</text>
</comment>
<gene>
    <name evidence="2" type="ORF">L1049_002066</name>
</gene>
<reference evidence="2 3" key="1">
    <citation type="journal article" date="2024" name="Plant J.">
        <title>Genome sequences and population genomics reveal climatic adaptation and genomic divergence between two closely related sweetgum species.</title>
        <authorList>
            <person name="Xu W.Q."/>
            <person name="Ren C.Q."/>
            <person name="Zhang X.Y."/>
            <person name="Comes H.P."/>
            <person name="Liu X.H."/>
            <person name="Li Y.G."/>
            <person name="Kettle C.J."/>
            <person name="Jalonen R."/>
            <person name="Gaisberger H."/>
            <person name="Ma Y.Z."/>
            <person name="Qiu Y.X."/>
        </authorList>
    </citation>
    <scope>NUCLEOTIDE SEQUENCE [LARGE SCALE GENOMIC DNA]</scope>
    <source>
        <strain evidence="2">Hangzhou</strain>
    </source>
</reference>
<dbReference type="Proteomes" id="UP001415857">
    <property type="component" value="Unassembled WGS sequence"/>
</dbReference>
<evidence type="ECO:0000313" key="3">
    <source>
        <dbReference type="Proteomes" id="UP001415857"/>
    </source>
</evidence>
<name>A0AAP0NFA7_LIQFO</name>
<organism evidence="2 3">
    <name type="scientific">Liquidambar formosana</name>
    <name type="common">Formosan gum</name>
    <dbReference type="NCBI Taxonomy" id="63359"/>
    <lineage>
        <taxon>Eukaryota</taxon>
        <taxon>Viridiplantae</taxon>
        <taxon>Streptophyta</taxon>
        <taxon>Embryophyta</taxon>
        <taxon>Tracheophyta</taxon>
        <taxon>Spermatophyta</taxon>
        <taxon>Magnoliopsida</taxon>
        <taxon>eudicotyledons</taxon>
        <taxon>Gunneridae</taxon>
        <taxon>Pentapetalae</taxon>
        <taxon>Saxifragales</taxon>
        <taxon>Altingiaceae</taxon>
        <taxon>Liquidambar</taxon>
    </lineage>
</organism>
<evidence type="ECO:0000313" key="2">
    <source>
        <dbReference type="EMBL" id="KAK9271703.1"/>
    </source>
</evidence>
<evidence type="ECO:0000256" key="1">
    <source>
        <dbReference type="SAM" id="Phobius"/>
    </source>
</evidence>
<keyword evidence="1" id="KW-0472">Membrane</keyword>
<accession>A0AAP0NFA7</accession>
<protein>
    <submittedName>
        <fullName evidence="2">Uncharacterized protein</fullName>
    </submittedName>
</protein>
<feature type="transmembrane region" description="Helical" evidence="1">
    <location>
        <begin position="129"/>
        <end position="147"/>
    </location>
</feature>
<sequence>MAYTARFLQPIRASFTAITSSPQSTTPFCGKLEPLKAWMRGLEPVLHNRCSSFRCDFNIQRPFMRNISLPGSKFCMGSIFGVSAVYGLLNLAPHVAYAMDGHDILADDHHVNSWAASDLREDPHAFWVFARKFWLPVIFFVTVLMNWDHPVTLAIKVILFLLSTKPSPFSVYLFIEQLRHQSMLQEPHLYKLKSLFANKVEVNDYKLLCLATVELRDQKFTLVGILGGWWPLPSSPWQEAFPVFKKQSFSVFRNRGLNNY</sequence>
<dbReference type="AlphaFoldDB" id="A0AAP0NFA7"/>
<keyword evidence="1" id="KW-0812">Transmembrane</keyword>
<keyword evidence="3" id="KW-1185">Reference proteome</keyword>
<dbReference type="EMBL" id="JBBPBK010000013">
    <property type="protein sequence ID" value="KAK9271703.1"/>
    <property type="molecule type" value="Genomic_DNA"/>
</dbReference>